<evidence type="ECO:0000259" key="4">
    <source>
        <dbReference type="Pfam" id="PF08241"/>
    </source>
</evidence>
<dbReference type="CDD" id="cd02440">
    <property type="entry name" value="AdoMet_MTases"/>
    <property type="match status" value="1"/>
</dbReference>
<evidence type="ECO:0000313" key="5">
    <source>
        <dbReference type="EMBL" id="KAJ7393826.1"/>
    </source>
</evidence>
<dbReference type="SUPFAM" id="SSF53335">
    <property type="entry name" value="S-adenosyl-L-methionine-dependent methyltransferases"/>
    <property type="match status" value="1"/>
</dbReference>
<protein>
    <recommendedName>
        <fullName evidence="4">Methyltransferase type 11 domain-containing protein</fullName>
    </recommendedName>
</protein>
<sequence>MSKIRQPDEEVKEVAQEAFSTASNYENVRPGYPAEAVELFLNNLGVGVMEKEDDNDNKPRPFTILEVGCGTGKFTRVMLQVLEDKNVHVIASEPVQSMYEQFKVVVPDAEIIQCTAENISLPDSSVDAVIAAQAFHWFANRAACEEIHRVLKPSGTFGIIWSQEDLSVPWTKDLYVFMDTLHEQNGLVFPYQENWKILRSRIFDKLFHPPKEDSSYKQFFPSSIEGAYNYLSSHSVVSGGTERNKKDFKEYFDSVMEKHFKADGIPFHHVPLQLYMYWFTKEA</sequence>
<comment type="similarity">
    <text evidence="1">Belongs to the methyltransferase superfamily.</text>
</comment>
<dbReference type="AlphaFoldDB" id="A0A9X0A5K4"/>
<dbReference type="Gene3D" id="3.40.50.150">
    <property type="entry name" value="Vaccinia Virus protein VP39"/>
    <property type="match status" value="1"/>
</dbReference>
<accession>A0A9X0A5K4</accession>
<name>A0A9X0A5K4_9CNID</name>
<dbReference type="InterPro" id="IPR013216">
    <property type="entry name" value="Methyltransf_11"/>
</dbReference>
<dbReference type="Pfam" id="PF08241">
    <property type="entry name" value="Methyltransf_11"/>
    <property type="match status" value="1"/>
</dbReference>
<proteinExistence type="inferred from homology"/>
<dbReference type="InterPro" id="IPR029063">
    <property type="entry name" value="SAM-dependent_MTases_sf"/>
</dbReference>
<dbReference type="EMBL" id="MU825397">
    <property type="protein sequence ID" value="KAJ7393826.1"/>
    <property type="molecule type" value="Genomic_DNA"/>
</dbReference>
<dbReference type="InterPro" id="IPR051052">
    <property type="entry name" value="Diverse_substrate_MTase"/>
</dbReference>
<keyword evidence="2" id="KW-0489">Methyltransferase</keyword>
<comment type="caution">
    <text evidence="5">The sequence shown here is derived from an EMBL/GenBank/DDBJ whole genome shotgun (WGS) entry which is preliminary data.</text>
</comment>
<feature type="domain" description="Methyltransferase type 11" evidence="4">
    <location>
        <begin position="65"/>
        <end position="157"/>
    </location>
</feature>
<evidence type="ECO:0000256" key="2">
    <source>
        <dbReference type="ARBA" id="ARBA00022603"/>
    </source>
</evidence>
<evidence type="ECO:0000256" key="3">
    <source>
        <dbReference type="ARBA" id="ARBA00022679"/>
    </source>
</evidence>
<dbReference type="PANTHER" id="PTHR44942">
    <property type="entry name" value="METHYLTRANSF_11 DOMAIN-CONTAINING PROTEIN"/>
    <property type="match status" value="1"/>
</dbReference>
<evidence type="ECO:0000256" key="1">
    <source>
        <dbReference type="ARBA" id="ARBA00008361"/>
    </source>
</evidence>
<dbReference type="GO" id="GO:0008757">
    <property type="term" value="F:S-adenosylmethionine-dependent methyltransferase activity"/>
    <property type="evidence" value="ECO:0007669"/>
    <property type="project" value="InterPro"/>
</dbReference>
<reference evidence="5" key="1">
    <citation type="submission" date="2023-01" db="EMBL/GenBank/DDBJ databases">
        <title>Genome assembly of the deep-sea coral Lophelia pertusa.</title>
        <authorList>
            <person name="Herrera S."/>
            <person name="Cordes E."/>
        </authorList>
    </citation>
    <scope>NUCLEOTIDE SEQUENCE</scope>
    <source>
        <strain evidence="5">USNM1676648</strain>
        <tissue evidence="5">Polyp</tissue>
    </source>
</reference>
<organism evidence="5 6">
    <name type="scientific">Desmophyllum pertusum</name>
    <dbReference type="NCBI Taxonomy" id="174260"/>
    <lineage>
        <taxon>Eukaryota</taxon>
        <taxon>Metazoa</taxon>
        <taxon>Cnidaria</taxon>
        <taxon>Anthozoa</taxon>
        <taxon>Hexacorallia</taxon>
        <taxon>Scleractinia</taxon>
        <taxon>Caryophylliina</taxon>
        <taxon>Caryophylliidae</taxon>
        <taxon>Desmophyllum</taxon>
    </lineage>
</organism>
<dbReference type="Proteomes" id="UP001163046">
    <property type="component" value="Unassembled WGS sequence"/>
</dbReference>
<gene>
    <name evidence="5" type="ORF">OS493_003492</name>
</gene>
<keyword evidence="3" id="KW-0808">Transferase</keyword>
<evidence type="ECO:0000313" key="6">
    <source>
        <dbReference type="Proteomes" id="UP001163046"/>
    </source>
</evidence>
<dbReference type="PANTHER" id="PTHR44942:SF4">
    <property type="entry name" value="METHYLTRANSFERASE TYPE 11 DOMAIN-CONTAINING PROTEIN"/>
    <property type="match status" value="1"/>
</dbReference>
<dbReference type="GO" id="GO:0032259">
    <property type="term" value="P:methylation"/>
    <property type="evidence" value="ECO:0007669"/>
    <property type="project" value="UniProtKB-KW"/>
</dbReference>
<dbReference type="OrthoDB" id="506498at2759"/>
<keyword evidence="6" id="KW-1185">Reference proteome</keyword>